<keyword evidence="2" id="KW-0119">Carbohydrate metabolism</keyword>
<evidence type="ECO:0000256" key="2">
    <source>
        <dbReference type="ARBA" id="ARBA00022526"/>
    </source>
</evidence>
<dbReference type="InterPro" id="IPR015943">
    <property type="entry name" value="WD40/YVTN_repeat-like_dom_sf"/>
</dbReference>
<keyword evidence="2" id="KW-0313">Glucose metabolism</keyword>
<evidence type="ECO:0000313" key="4">
    <source>
        <dbReference type="Proteomes" id="UP000321954"/>
    </source>
</evidence>
<evidence type="ECO:0000256" key="1">
    <source>
        <dbReference type="ARBA" id="ARBA00005564"/>
    </source>
</evidence>
<dbReference type="EMBL" id="CP042476">
    <property type="protein sequence ID" value="QED37023.1"/>
    <property type="molecule type" value="Genomic_DNA"/>
</dbReference>
<dbReference type="InterPro" id="IPR011048">
    <property type="entry name" value="Haem_d1_sf"/>
</dbReference>
<dbReference type="GO" id="GO:0005829">
    <property type="term" value="C:cytosol"/>
    <property type="evidence" value="ECO:0007669"/>
    <property type="project" value="TreeGrafter"/>
</dbReference>
<dbReference type="Proteomes" id="UP000321954">
    <property type="component" value="Chromosome"/>
</dbReference>
<dbReference type="PANTHER" id="PTHR30344:SF1">
    <property type="entry name" value="6-PHOSPHOGLUCONOLACTONASE"/>
    <property type="match status" value="1"/>
</dbReference>
<dbReference type="InterPro" id="IPR050282">
    <property type="entry name" value="Cycloisomerase_2"/>
</dbReference>
<accession>A0A5B8YK90</accession>
<evidence type="ECO:0000313" key="3">
    <source>
        <dbReference type="EMBL" id="QED37023.1"/>
    </source>
</evidence>
<keyword evidence="4" id="KW-1185">Reference proteome</keyword>
<proteinExistence type="inferred from homology"/>
<dbReference type="InterPro" id="IPR019405">
    <property type="entry name" value="Lactonase_7-beta_prop"/>
</dbReference>
<dbReference type="Pfam" id="PF10282">
    <property type="entry name" value="Lactonase"/>
    <property type="match status" value="1"/>
</dbReference>
<dbReference type="AlphaFoldDB" id="A0A5B8YK90"/>
<dbReference type="Gene3D" id="2.130.10.10">
    <property type="entry name" value="YVTN repeat-like/Quinoprotein amine dehydrogenase"/>
    <property type="match status" value="1"/>
</dbReference>
<dbReference type="PANTHER" id="PTHR30344">
    <property type="entry name" value="6-PHOSPHOGLUCONOLACTONASE-RELATED"/>
    <property type="match status" value="1"/>
</dbReference>
<sequence length="392" mass="42369">MLPEMNTKIKKSVPVLLGVIVLFSVSCKLPQEKSGTVPGKASREIAYIGTYTKKEGHVDGKGEGIYKIYQDPSNGKLKFGSLAANIINPSFIKVSADKENLYAVSELGPGDAGSGFIHSYNINKDNSLVETGKLSTEGFAPCYIAEDPTGNFIFVANYVGGVVMMYEKNPDGSLIKKENITFEDPENSHPHSVTISANARHFYVADLGHDKIWIFDLNVETAEVKPNNTPFIQLKEGAGPRHFSIDASGNFAYSINELNSTISSFKIEDTGALVHLDDISSIPENFIGKNSAADINLHPAGNFLYVSNRGHNSIAAFNINPETGLIELLGFTSTQGDIPRNFAISKDGTYLYAANQNSNNITGFSINPATGKLESTGVVLGVNTPVCIEFMR</sequence>
<dbReference type="OrthoDB" id="9790815at2"/>
<protein>
    <submittedName>
        <fullName evidence="3">Lactonase family protein</fullName>
    </submittedName>
</protein>
<comment type="similarity">
    <text evidence="1">Belongs to the cycloisomerase 2 family.</text>
</comment>
<gene>
    <name evidence="3" type="ORF">FK178_04555</name>
</gene>
<dbReference type="GO" id="GO:0017057">
    <property type="term" value="F:6-phosphogluconolactonase activity"/>
    <property type="evidence" value="ECO:0007669"/>
    <property type="project" value="TreeGrafter"/>
</dbReference>
<reference evidence="3 4" key="1">
    <citation type="submission" date="2019-08" db="EMBL/GenBank/DDBJ databases">
        <title>Antarcticibacterium arcticum sp. nov., a bacterium isolated from marine sediment of the Canadian Beaufort Sea.</title>
        <authorList>
            <person name="Lee Y.M."/>
            <person name="Baek K."/>
            <person name="Lee D.-H."/>
            <person name="Shin S.C."/>
            <person name="Jin Y.K."/>
            <person name="Park Y."/>
        </authorList>
    </citation>
    <scope>NUCLEOTIDE SEQUENCE [LARGE SCALE GENOMIC DNA]</scope>
    <source>
        <strain evidence="3 4">PAMC 28998</strain>
    </source>
</reference>
<dbReference type="SUPFAM" id="SSF51004">
    <property type="entry name" value="C-terminal (heme d1) domain of cytochrome cd1-nitrite reductase"/>
    <property type="match status" value="1"/>
</dbReference>
<name>A0A5B8YK90_9FLAO</name>
<dbReference type="KEGG" id="anp:FK178_04555"/>
<organism evidence="3 4">
    <name type="scientific">Antarcticibacterium arcticum</name>
    <dbReference type="NCBI Taxonomy" id="2585771"/>
    <lineage>
        <taxon>Bacteria</taxon>
        <taxon>Pseudomonadati</taxon>
        <taxon>Bacteroidota</taxon>
        <taxon>Flavobacteriia</taxon>
        <taxon>Flavobacteriales</taxon>
        <taxon>Flavobacteriaceae</taxon>
        <taxon>Antarcticibacterium</taxon>
    </lineage>
</organism>
<dbReference type="GO" id="GO:0006006">
    <property type="term" value="P:glucose metabolic process"/>
    <property type="evidence" value="ECO:0007669"/>
    <property type="project" value="UniProtKB-KW"/>
</dbReference>